<evidence type="ECO:0000313" key="3">
    <source>
        <dbReference type="Proteomes" id="UP000075238"/>
    </source>
</evidence>
<protein>
    <submittedName>
        <fullName evidence="2">Transposase</fullName>
    </submittedName>
</protein>
<dbReference type="Proteomes" id="UP000075238">
    <property type="component" value="Chromosome 2"/>
</dbReference>
<dbReference type="SUPFAM" id="SSF46689">
    <property type="entry name" value="Homeodomain-like"/>
    <property type="match status" value="1"/>
</dbReference>
<dbReference type="GO" id="GO:0003676">
    <property type="term" value="F:nucleic acid binding"/>
    <property type="evidence" value="ECO:0007669"/>
    <property type="project" value="InterPro"/>
</dbReference>
<dbReference type="OrthoDB" id="5414302at2"/>
<dbReference type="NCBIfam" id="NF033577">
    <property type="entry name" value="transpos_IS481"/>
    <property type="match status" value="1"/>
</dbReference>
<evidence type="ECO:0000313" key="2">
    <source>
        <dbReference type="EMBL" id="AMR80938.1"/>
    </source>
</evidence>
<dbReference type="PANTHER" id="PTHR35004">
    <property type="entry name" value="TRANSPOSASE RV3428C-RELATED"/>
    <property type="match status" value="1"/>
</dbReference>
<keyword evidence="3" id="KW-1185">Reference proteome</keyword>
<dbReference type="InterPro" id="IPR009057">
    <property type="entry name" value="Homeodomain-like_sf"/>
</dbReference>
<accession>A0A142JS76</accession>
<dbReference type="EMBL" id="CP014845">
    <property type="protein sequence ID" value="AMR80938.1"/>
    <property type="molecule type" value="Genomic_DNA"/>
</dbReference>
<dbReference type="GO" id="GO:0015074">
    <property type="term" value="P:DNA integration"/>
    <property type="evidence" value="ECO:0007669"/>
    <property type="project" value="InterPro"/>
</dbReference>
<dbReference type="InterPro" id="IPR047656">
    <property type="entry name" value="IS481-like_transpos"/>
</dbReference>
<dbReference type="InterPro" id="IPR012337">
    <property type="entry name" value="RNaseH-like_sf"/>
</dbReference>
<feature type="domain" description="Integrase catalytic" evidence="1">
    <location>
        <begin position="128"/>
        <end position="295"/>
    </location>
</feature>
<dbReference type="Pfam" id="PF13565">
    <property type="entry name" value="HTH_32"/>
    <property type="match status" value="1"/>
</dbReference>
<dbReference type="Pfam" id="PF24764">
    <property type="entry name" value="rva_4"/>
    <property type="match status" value="1"/>
</dbReference>
<reference evidence="2 3" key="1">
    <citation type="submission" date="2016-03" db="EMBL/GenBank/DDBJ databases">
        <title>Complete genome sequence of a novel chlorpyrifos degrading bacterium, Cupriavidus nantongensis sp. X1.</title>
        <authorList>
            <person name="Fang L."/>
        </authorList>
    </citation>
    <scope>NUCLEOTIDE SEQUENCE [LARGE SCALE GENOMIC DNA]</scope>
    <source>
        <strain evidence="2 3">X1</strain>
    </source>
</reference>
<dbReference type="InterPro" id="IPR001584">
    <property type="entry name" value="Integrase_cat-core"/>
</dbReference>
<dbReference type="PROSITE" id="PS50994">
    <property type="entry name" value="INTEGRASE"/>
    <property type="match status" value="1"/>
</dbReference>
<dbReference type="Gene3D" id="3.30.420.10">
    <property type="entry name" value="Ribonuclease H-like superfamily/Ribonuclease H"/>
    <property type="match status" value="1"/>
</dbReference>
<dbReference type="STRING" id="1796606.A2G96_24280"/>
<sequence length="370" mass="42587">MPWSQTTVKQQREEFVRLARQADANIAELCRRFCISRKTGYKWLNREDLDDRTRRPHCSPGRTPAAVEERVLAIRAEHSAWGARKIAHVLERDHRLQIAPSTVNWVLRRHGLIDPAASAAATAWQRFEHDRPNALWQIDFKGHFATDTQRCHPLTVLDDHSRFNVLLRALGNEQFESVQEALAKAFARYGLPERINADNGPPWGSPVPRALTTLGAWLIRLGVRLSHSRPGHPQTNGKDERFHRTMQAELLANQRFRDLDDAQHHFSHWRHVYNFKRPHHALDMETPASRYAPSPRAMPRELPPIEYDSDDIVRKVGDGGRICFRGKTFRVGRALIGTPVALRPRVDLDGTFDVYFCHQKVATIDLQQVY</sequence>
<dbReference type="SUPFAM" id="SSF53098">
    <property type="entry name" value="Ribonuclease H-like"/>
    <property type="match status" value="1"/>
</dbReference>
<proteinExistence type="predicted"/>
<evidence type="ECO:0000259" key="1">
    <source>
        <dbReference type="PROSITE" id="PS50994"/>
    </source>
</evidence>
<dbReference type="InterPro" id="IPR058913">
    <property type="entry name" value="Integrase_dom_put"/>
</dbReference>
<dbReference type="InterPro" id="IPR036397">
    <property type="entry name" value="RNaseH_sf"/>
</dbReference>
<name>A0A142JS76_9BURK</name>
<dbReference type="AlphaFoldDB" id="A0A142JS76"/>
<organism evidence="2 3">
    <name type="scientific">Cupriavidus nantongensis</name>
    <dbReference type="NCBI Taxonomy" id="1796606"/>
    <lineage>
        <taxon>Bacteria</taxon>
        <taxon>Pseudomonadati</taxon>
        <taxon>Pseudomonadota</taxon>
        <taxon>Betaproteobacteria</taxon>
        <taxon>Burkholderiales</taxon>
        <taxon>Burkholderiaceae</taxon>
        <taxon>Cupriavidus</taxon>
    </lineage>
</organism>
<dbReference type="KEGG" id="cnan:A2G96_24280"/>
<dbReference type="PANTHER" id="PTHR35004:SF7">
    <property type="entry name" value="INTEGRASE PROTEIN"/>
    <property type="match status" value="1"/>
</dbReference>
<gene>
    <name evidence="2" type="ORF">A2G96_24280</name>
</gene>
<dbReference type="RefSeq" id="WP_062802762.1">
    <property type="nucleotide sequence ID" value="NZ_CP014845.1"/>
</dbReference>
<dbReference type="Pfam" id="PF13683">
    <property type="entry name" value="rve_3"/>
    <property type="match status" value="1"/>
</dbReference>